<reference evidence="2" key="1">
    <citation type="submission" date="2020-08" db="EMBL/GenBank/DDBJ databases">
        <title>Genome public.</title>
        <authorList>
            <person name="Liu C."/>
            <person name="Sun Q."/>
        </authorList>
    </citation>
    <scope>NUCLEOTIDE SEQUENCE</scope>
    <source>
        <strain evidence="2">NSJ-40</strain>
    </source>
</reference>
<keyword evidence="1" id="KW-1133">Transmembrane helix</keyword>
<keyword evidence="1" id="KW-0812">Transmembrane</keyword>
<evidence type="ECO:0000313" key="2">
    <source>
        <dbReference type="EMBL" id="MBC8532504.1"/>
    </source>
</evidence>
<feature type="transmembrane region" description="Helical" evidence="1">
    <location>
        <begin position="12"/>
        <end position="32"/>
    </location>
</feature>
<evidence type="ECO:0008006" key="4">
    <source>
        <dbReference type="Google" id="ProtNLM"/>
    </source>
</evidence>
<gene>
    <name evidence="2" type="ORF">IAG03_00515</name>
</gene>
<protein>
    <recommendedName>
        <fullName evidence="4">Zn-finger containing protein</fullName>
    </recommendedName>
</protein>
<organism evidence="2 3">
    <name type="scientific">Yeguia hominis</name>
    <dbReference type="NCBI Taxonomy" id="2763662"/>
    <lineage>
        <taxon>Bacteria</taxon>
        <taxon>Bacillati</taxon>
        <taxon>Bacillota</taxon>
        <taxon>Clostridia</taxon>
        <taxon>Eubacteriales</taxon>
        <taxon>Yeguiaceae</taxon>
        <taxon>Yeguia</taxon>
    </lineage>
</organism>
<keyword evidence="1" id="KW-0472">Membrane</keyword>
<dbReference type="EMBL" id="JACRSN010000001">
    <property type="protein sequence ID" value="MBC8532504.1"/>
    <property type="molecule type" value="Genomic_DNA"/>
</dbReference>
<sequence>MAYRLQTFMIGRYGADPLSIALLVLGMIISLVCSLAGWIPWSFLAYLPYGFALYRMLSRKLDARRKENAVFLRVWNPIVDWVRFRREVLRNRNYRYFRCPHCGLRLRAPRGRGKIRVTCQRCHQQFEKKT</sequence>
<accession>A0A926HQ98</accession>
<dbReference type="AlphaFoldDB" id="A0A926HQ98"/>
<comment type="caution">
    <text evidence="2">The sequence shown here is derived from an EMBL/GenBank/DDBJ whole genome shotgun (WGS) entry which is preliminary data.</text>
</comment>
<evidence type="ECO:0000256" key="1">
    <source>
        <dbReference type="SAM" id="Phobius"/>
    </source>
</evidence>
<name>A0A926HQ98_9FIRM</name>
<dbReference type="Proteomes" id="UP000651482">
    <property type="component" value="Unassembled WGS sequence"/>
</dbReference>
<evidence type="ECO:0000313" key="3">
    <source>
        <dbReference type="Proteomes" id="UP000651482"/>
    </source>
</evidence>
<proteinExistence type="predicted"/>
<keyword evidence="3" id="KW-1185">Reference proteome</keyword>